<feature type="transmembrane region" description="Helical" evidence="1">
    <location>
        <begin position="26"/>
        <end position="45"/>
    </location>
</feature>
<evidence type="ECO:0000256" key="1">
    <source>
        <dbReference type="SAM" id="Phobius"/>
    </source>
</evidence>
<dbReference type="AlphaFoldDB" id="A0A914C8S2"/>
<keyword evidence="1" id="KW-1133">Transmembrane helix</keyword>
<sequence length="84" mass="9533">MVDIDPNRSNGYHAASNIADGIRDPLYLIFVIADTVLPMVLLKSYKKKLSHKMLFCLSKEKKKAENQPIMKARIHDPKVNTLVP</sequence>
<evidence type="ECO:0000313" key="3">
    <source>
        <dbReference type="WBParaSite" id="ACRNAN_Path_608.g2263.t1"/>
    </source>
</evidence>
<dbReference type="WBParaSite" id="ACRNAN_Path_608.g2263.t1">
    <property type="protein sequence ID" value="ACRNAN_Path_608.g2263.t1"/>
    <property type="gene ID" value="ACRNAN_Path_608.g2263"/>
</dbReference>
<dbReference type="Proteomes" id="UP000887540">
    <property type="component" value="Unplaced"/>
</dbReference>
<accession>A0A914C8S2</accession>
<name>A0A914C8S2_9BILA</name>
<proteinExistence type="predicted"/>
<evidence type="ECO:0000313" key="2">
    <source>
        <dbReference type="Proteomes" id="UP000887540"/>
    </source>
</evidence>
<reference evidence="3" key="1">
    <citation type="submission" date="2022-11" db="UniProtKB">
        <authorList>
            <consortium name="WormBaseParasite"/>
        </authorList>
    </citation>
    <scope>IDENTIFICATION</scope>
</reference>
<keyword evidence="1" id="KW-0812">Transmembrane</keyword>
<protein>
    <submittedName>
        <fullName evidence="3">Uncharacterized protein</fullName>
    </submittedName>
</protein>
<keyword evidence="1" id="KW-0472">Membrane</keyword>
<keyword evidence="2" id="KW-1185">Reference proteome</keyword>
<organism evidence="2 3">
    <name type="scientific">Acrobeloides nanus</name>
    <dbReference type="NCBI Taxonomy" id="290746"/>
    <lineage>
        <taxon>Eukaryota</taxon>
        <taxon>Metazoa</taxon>
        <taxon>Ecdysozoa</taxon>
        <taxon>Nematoda</taxon>
        <taxon>Chromadorea</taxon>
        <taxon>Rhabditida</taxon>
        <taxon>Tylenchina</taxon>
        <taxon>Cephalobomorpha</taxon>
        <taxon>Cephaloboidea</taxon>
        <taxon>Cephalobidae</taxon>
        <taxon>Acrobeloides</taxon>
    </lineage>
</organism>